<evidence type="ECO:0000256" key="1">
    <source>
        <dbReference type="SAM" id="SignalP"/>
    </source>
</evidence>
<dbReference type="HOGENOM" id="CLU_1430453_0_0_1"/>
<dbReference type="PaxDb" id="2903-EOD20411"/>
<sequence>MPTALRSILSLLLVAPSAGFRCAPAAIRTGYPAAARQPLPPAMEFGKGFGSYYSGWIDFVKEYPQEDRNAYPALFELPKDCYEVKLDKPLGIAFEEGSDGGVVVQYLVEGGNAEQSGVISAGDALLATTACMGRDGTFERKVIPSRFLDFDTIMGAPMENEGDPYDGGSRGVKDYLKSLEFPKDSPWLKR</sequence>
<dbReference type="PROSITE" id="PS50106">
    <property type="entry name" value="PDZ"/>
    <property type="match status" value="1"/>
</dbReference>
<reference evidence="3" key="2">
    <citation type="submission" date="2024-10" db="UniProtKB">
        <authorList>
            <consortium name="EnsemblProtists"/>
        </authorList>
    </citation>
    <scope>IDENTIFICATION</scope>
</reference>
<evidence type="ECO:0000313" key="3">
    <source>
        <dbReference type="EnsemblProtists" id="EOD20411"/>
    </source>
</evidence>
<dbReference type="KEGG" id="ehx:EMIHUDRAFT_101777"/>
<keyword evidence="4" id="KW-1185">Reference proteome</keyword>
<dbReference type="InterPro" id="IPR001478">
    <property type="entry name" value="PDZ"/>
</dbReference>
<dbReference type="Gene3D" id="2.30.42.10">
    <property type="match status" value="1"/>
</dbReference>
<name>A0A0D3JA76_EMIH1</name>
<keyword evidence="1" id="KW-0732">Signal</keyword>
<dbReference type="RefSeq" id="XP_005772840.1">
    <property type="nucleotide sequence ID" value="XM_005772783.1"/>
</dbReference>
<reference evidence="4" key="1">
    <citation type="journal article" date="2013" name="Nature">
        <title>Pan genome of the phytoplankton Emiliania underpins its global distribution.</title>
        <authorList>
            <person name="Read B.A."/>
            <person name="Kegel J."/>
            <person name="Klute M.J."/>
            <person name="Kuo A."/>
            <person name="Lefebvre S.C."/>
            <person name="Maumus F."/>
            <person name="Mayer C."/>
            <person name="Miller J."/>
            <person name="Monier A."/>
            <person name="Salamov A."/>
            <person name="Young J."/>
            <person name="Aguilar M."/>
            <person name="Claverie J.M."/>
            <person name="Frickenhaus S."/>
            <person name="Gonzalez K."/>
            <person name="Herman E.K."/>
            <person name="Lin Y.C."/>
            <person name="Napier J."/>
            <person name="Ogata H."/>
            <person name="Sarno A.F."/>
            <person name="Shmutz J."/>
            <person name="Schroeder D."/>
            <person name="de Vargas C."/>
            <person name="Verret F."/>
            <person name="von Dassow P."/>
            <person name="Valentin K."/>
            <person name="Van de Peer Y."/>
            <person name="Wheeler G."/>
            <person name="Dacks J.B."/>
            <person name="Delwiche C.F."/>
            <person name="Dyhrman S.T."/>
            <person name="Glockner G."/>
            <person name="John U."/>
            <person name="Richards T."/>
            <person name="Worden A.Z."/>
            <person name="Zhang X."/>
            <person name="Grigoriev I.V."/>
            <person name="Allen A.E."/>
            <person name="Bidle K."/>
            <person name="Borodovsky M."/>
            <person name="Bowler C."/>
            <person name="Brownlee C."/>
            <person name="Cock J.M."/>
            <person name="Elias M."/>
            <person name="Gladyshev V.N."/>
            <person name="Groth M."/>
            <person name="Guda C."/>
            <person name="Hadaegh A."/>
            <person name="Iglesias-Rodriguez M.D."/>
            <person name="Jenkins J."/>
            <person name="Jones B.M."/>
            <person name="Lawson T."/>
            <person name="Leese F."/>
            <person name="Lindquist E."/>
            <person name="Lobanov A."/>
            <person name="Lomsadze A."/>
            <person name="Malik S.B."/>
            <person name="Marsh M.E."/>
            <person name="Mackinder L."/>
            <person name="Mock T."/>
            <person name="Mueller-Roeber B."/>
            <person name="Pagarete A."/>
            <person name="Parker M."/>
            <person name="Probert I."/>
            <person name="Quesneville H."/>
            <person name="Raines C."/>
            <person name="Rensing S.A."/>
            <person name="Riano-Pachon D.M."/>
            <person name="Richier S."/>
            <person name="Rokitta S."/>
            <person name="Shiraiwa Y."/>
            <person name="Soanes D.M."/>
            <person name="van der Giezen M."/>
            <person name="Wahlund T.M."/>
            <person name="Williams B."/>
            <person name="Wilson W."/>
            <person name="Wolfe G."/>
            <person name="Wurch L.L."/>
        </authorList>
    </citation>
    <scope>NUCLEOTIDE SEQUENCE</scope>
</reference>
<evidence type="ECO:0000313" key="4">
    <source>
        <dbReference type="Proteomes" id="UP000013827"/>
    </source>
</evidence>
<dbReference type="PANTHER" id="PTHR47661">
    <property type="entry name" value="PHOSPHOGLUCAN PHOSPHATASE LSF1, CHLOROPLASTIC"/>
    <property type="match status" value="1"/>
</dbReference>
<feature type="chain" id="PRO_5044213602" description="PDZ domain-containing protein" evidence="1">
    <location>
        <begin position="20"/>
        <end position="190"/>
    </location>
</feature>
<dbReference type="AlphaFoldDB" id="A0A0D3JA76"/>
<organism evidence="3 4">
    <name type="scientific">Emiliania huxleyi (strain CCMP1516)</name>
    <dbReference type="NCBI Taxonomy" id="280463"/>
    <lineage>
        <taxon>Eukaryota</taxon>
        <taxon>Haptista</taxon>
        <taxon>Haptophyta</taxon>
        <taxon>Prymnesiophyceae</taxon>
        <taxon>Isochrysidales</taxon>
        <taxon>Noelaerhabdaceae</taxon>
        <taxon>Emiliania</taxon>
    </lineage>
</organism>
<evidence type="ECO:0000259" key="2">
    <source>
        <dbReference type="PROSITE" id="PS50106"/>
    </source>
</evidence>
<feature type="signal peptide" evidence="1">
    <location>
        <begin position="1"/>
        <end position="19"/>
    </location>
</feature>
<dbReference type="GeneID" id="17265957"/>
<feature type="domain" description="PDZ" evidence="2">
    <location>
        <begin position="74"/>
        <end position="127"/>
    </location>
</feature>
<proteinExistence type="predicted"/>
<dbReference type="SUPFAM" id="SSF50156">
    <property type="entry name" value="PDZ domain-like"/>
    <property type="match status" value="1"/>
</dbReference>
<dbReference type="Proteomes" id="UP000013827">
    <property type="component" value="Unassembled WGS sequence"/>
</dbReference>
<protein>
    <recommendedName>
        <fullName evidence="2">PDZ domain-containing protein</fullName>
    </recommendedName>
</protein>
<dbReference type="InterPro" id="IPR036034">
    <property type="entry name" value="PDZ_sf"/>
</dbReference>
<accession>A0A0D3JA76</accession>
<dbReference type="EnsemblProtists" id="EOD20411">
    <property type="protein sequence ID" value="EOD20411"/>
    <property type="gene ID" value="EMIHUDRAFT_101777"/>
</dbReference>